<dbReference type="Proteomes" id="UP000653674">
    <property type="component" value="Unassembled WGS sequence"/>
</dbReference>
<name>A0A8J3LIW8_9ACTN</name>
<reference evidence="1" key="1">
    <citation type="submission" date="2021-01" db="EMBL/GenBank/DDBJ databases">
        <title>Whole genome shotgun sequence of Planosporangium flavigriseum NBRC 105377.</title>
        <authorList>
            <person name="Komaki H."/>
            <person name="Tamura T."/>
        </authorList>
    </citation>
    <scope>NUCLEOTIDE SEQUENCE</scope>
    <source>
        <strain evidence="1">NBRC 105377</strain>
    </source>
</reference>
<dbReference type="EMBL" id="BONU01000011">
    <property type="protein sequence ID" value="GIG73692.1"/>
    <property type="molecule type" value="Genomic_DNA"/>
</dbReference>
<evidence type="ECO:0000313" key="2">
    <source>
        <dbReference type="Proteomes" id="UP000653674"/>
    </source>
</evidence>
<dbReference type="AlphaFoldDB" id="A0A8J3LIW8"/>
<evidence type="ECO:0000313" key="1">
    <source>
        <dbReference type="EMBL" id="GIG73692.1"/>
    </source>
</evidence>
<keyword evidence="2" id="KW-1185">Reference proteome</keyword>
<proteinExistence type="predicted"/>
<sequence length="158" mass="17596">MTVSPSLSCEAADVRKILVQLLGRTLLVVEEARHWRDGVRGEGDEALIDFWLYFDGLPAVHVCGDDDGERLLVTFDEPYASYDMGEYGEFRVASPRQTDLLWHYAGHQLVDAAVLGDRVGVLFRFDHRDLAVVERDDDFVLSDAAPAGLAVGDWLTTV</sequence>
<comment type="caution">
    <text evidence="1">The sequence shown here is derived from an EMBL/GenBank/DDBJ whole genome shotgun (WGS) entry which is preliminary data.</text>
</comment>
<accession>A0A8J3LIW8</accession>
<organism evidence="1 2">
    <name type="scientific">Planosporangium flavigriseum</name>
    <dbReference type="NCBI Taxonomy" id="373681"/>
    <lineage>
        <taxon>Bacteria</taxon>
        <taxon>Bacillati</taxon>
        <taxon>Actinomycetota</taxon>
        <taxon>Actinomycetes</taxon>
        <taxon>Micromonosporales</taxon>
        <taxon>Micromonosporaceae</taxon>
        <taxon>Planosporangium</taxon>
    </lineage>
</organism>
<protein>
    <submittedName>
        <fullName evidence="1">Uncharacterized protein</fullName>
    </submittedName>
</protein>
<gene>
    <name evidence="1" type="ORF">Pfl04_20960</name>
</gene>
<dbReference type="RefSeq" id="WP_203981302.1">
    <property type="nucleotide sequence ID" value="NZ_BAAAQJ010000008.1"/>
</dbReference>